<dbReference type="Proteomes" id="UP000245523">
    <property type="component" value="Unassembled WGS sequence"/>
</dbReference>
<comment type="caution">
    <text evidence="3">The sequence shown here is derived from an EMBL/GenBank/DDBJ whole genome shotgun (WGS) entry which is preliminary data.</text>
</comment>
<dbReference type="EMBL" id="QGHD01000015">
    <property type="protein sequence ID" value="PWK97293.1"/>
    <property type="molecule type" value="Genomic_DNA"/>
</dbReference>
<organism evidence="3 4">
    <name type="scientific">Hallerella porci</name>
    <dbReference type="NCBI Taxonomy" id="1945871"/>
    <lineage>
        <taxon>Bacteria</taxon>
        <taxon>Pseudomonadati</taxon>
        <taxon>Fibrobacterota</taxon>
        <taxon>Fibrobacteria</taxon>
        <taxon>Fibrobacterales</taxon>
        <taxon>Fibrobacteraceae</taxon>
        <taxon>Hallerella</taxon>
    </lineage>
</organism>
<reference evidence="3 4" key="1">
    <citation type="submission" date="2018-05" db="EMBL/GenBank/DDBJ databases">
        <title>Animal gut microbial communities from fecal samples from Wisconsin, USA.</title>
        <authorList>
            <person name="Neumann A."/>
        </authorList>
    </citation>
    <scope>NUCLEOTIDE SEQUENCE [LARGE SCALE GENOMIC DNA]</scope>
    <source>
        <strain evidence="3 4">UWS4</strain>
    </source>
</reference>
<sequence>MSRKDRRKAMQDAKNFTPKKRSKMSSLGVSILAAIVVVAWIAFVMARN</sequence>
<gene>
    <name evidence="3" type="ORF">B0H50_11512</name>
</gene>
<keyword evidence="2" id="KW-0472">Membrane</keyword>
<keyword evidence="2" id="KW-1133">Transmembrane helix</keyword>
<dbReference type="RefSeq" id="WP_158275894.1">
    <property type="nucleotide sequence ID" value="NZ_QGHD01000015.1"/>
</dbReference>
<evidence type="ECO:0000256" key="1">
    <source>
        <dbReference type="SAM" id="MobiDB-lite"/>
    </source>
</evidence>
<protein>
    <submittedName>
        <fullName evidence="3">Uncharacterized protein</fullName>
    </submittedName>
</protein>
<proteinExistence type="predicted"/>
<feature type="region of interest" description="Disordered" evidence="1">
    <location>
        <begin position="1"/>
        <end position="21"/>
    </location>
</feature>
<name>A0ABX5LNW1_9BACT</name>
<evidence type="ECO:0000256" key="2">
    <source>
        <dbReference type="SAM" id="Phobius"/>
    </source>
</evidence>
<keyword evidence="4" id="KW-1185">Reference proteome</keyword>
<evidence type="ECO:0000313" key="4">
    <source>
        <dbReference type="Proteomes" id="UP000245523"/>
    </source>
</evidence>
<evidence type="ECO:0000313" key="3">
    <source>
        <dbReference type="EMBL" id="PWK97293.1"/>
    </source>
</evidence>
<accession>A0ABX5LNW1</accession>
<keyword evidence="2" id="KW-0812">Transmembrane</keyword>
<feature type="transmembrane region" description="Helical" evidence="2">
    <location>
        <begin position="27"/>
        <end position="46"/>
    </location>
</feature>